<gene>
    <name evidence="6" type="ORF">G9Q37_19730</name>
</gene>
<dbReference type="GO" id="GO:0005524">
    <property type="term" value="F:ATP binding"/>
    <property type="evidence" value="ECO:0007669"/>
    <property type="project" value="UniProtKB-KW"/>
</dbReference>
<dbReference type="Proteomes" id="UP000503162">
    <property type="component" value="Chromosome"/>
</dbReference>
<dbReference type="KEGG" id="hcz:G9Q37_19730"/>
<dbReference type="InterPro" id="IPR027417">
    <property type="entry name" value="P-loop_NTPase"/>
</dbReference>
<dbReference type="Pfam" id="PF00005">
    <property type="entry name" value="ABC_tran"/>
    <property type="match status" value="1"/>
</dbReference>
<evidence type="ECO:0000256" key="4">
    <source>
        <dbReference type="ARBA" id="ARBA00022840"/>
    </source>
</evidence>
<dbReference type="InterPro" id="IPR017871">
    <property type="entry name" value="ABC_transporter-like_CS"/>
</dbReference>
<dbReference type="InterPro" id="IPR003439">
    <property type="entry name" value="ABC_transporter-like_ATP-bd"/>
</dbReference>
<feature type="domain" description="ABC transporter" evidence="5">
    <location>
        <begin position="3"/>
        <end position="241"/>
    </location>
</feature>
<dbReference type="PANTHER" id="PTHR43023:SF3">
    <property type="entry name" value="PROTEIN TRIGALACTOSYLDIACYLGLYCEROL 3, CHLOROPLASTIC"/>
    <property type="match status" value="1"/>
</dbReference>
<dbReference type="SUPFAM" id="SSF52540">
    <property type="entry name" value="P-loop containing nucleoside triphosphate hydrolases"/>
    <property type="match status" value="1"/>
</dbReference>
<proteinExistence type="predicted"/>
<keyword evidence="1" id="KW-0813">Transport</keyword>
<evidence type="ECO:0000256" key="2">
    <source>
        <dbReference type="ARBA" id="ARBA00022475"/>
    </source>
</evidence>
<reference evidence="6 7" key="1">
    <citation type="submission" date="2020-03" db="EMBL/GenBank/DDBJ databases">
        <title>Hydrogenophaga sp. nov. isolated from cyanobacterial mat.</title>
        <authorList>
            <person name="Thorat V."/>
            <person name="Kirdat K."/>
            <person name="Tiwarekar B."/>
            <person name="Costa E.D."/>
            <person name="Yadav A."/>
        </authorList>
    </citation>
    <scope>NUCLEOTIDE SEQUENCE [LARGE SCALE GENOMIC DNA]</scope>
    <source>
        <strain evidence="6 7">BA0156</strain>
    </source>
</reference>
<dbReference type="EMBL" id="CP049989">
    <property type="protein sequence ID" value="QIM54224.1"/>
    <property type="molecule type" value="Genomic_DNA"/>
</dbReference>
<dbReference type="PROSITE" id="PS50893">
    <property type="entry name" value="ABC_TRANSPORTER_2"/>
    <property type="match status" value="1"/>
</dbReference>
<keyword evidence="7" id="KW-1185">Reference proteome</keyword>
<protein>
    <submittedName>
        <fullName evidence="6">ATP-binding cassette domain-containing protein</fullName>
    </submittedName>
</protein>
<keyword evidence="3" id="KW-0547">Nucleotide-binding</keyword>
<accession>A0A6G8IM19</accession>
<evidence type="ECO:0000256" key="1">
    <source>
        <dbReference type="ARBA" id="ARBA00022448"/>
    </source>
</evidence>
<sequence>MRLAVQDLEMRFGERLIQRGVSFEVPAGTIFAVMGGSGCGKSTLLKHLVGLLPPAAGRVLHDGEDFWAADEAARQRLRGRFGMLFQSAALWSSMTLLENVCLALAQQTALEPAAQAERAREVLAWVGLAAFADYFPGDLSGGMKKRAGLARAIAAEPPLLFLDEPSAGLDPISSRKLDELILDIRERTGTAVVFVSHELPSLFAIADDGIFLDADSKTPIARGCPRELVRQRVHPTVDAFLRRELPPETAAPAAAPASGDPA</sequence>
<dbReference type="RefSeq" id="WP_166229988.1">
    <property type="nucleotide sequence ID" value="NZ_CP049989.1"/>
</dbReference>
<dbReference type="AlphaFoldDB" id="A0A6G8IM19"/>
<keyword evidence="2" id="KW-0472">Membrane</keyword>
<organism evidence="6 7">
    <name type="scientific">Hydrogenophaga crocea</name>
    <dbReference type="NCBI Taxonomy" id="2716225"/>
    <lineage>
        <taxon>Bacteria</taxon>
        <taxon>Pseudomonadati</taxon>
        <taxon>Pseudomonadota</taxon>
        <taxon>Betaproteobacteria</taxon>
        <taxon>Burkholderiales</taxon>
        <taxon>Comamonadaceae</taxon>
        <taxon>Hydrogenophaga</taxon>
    </lineage>
</organism>
<dbReference type="Gene3D" id="3.40.50.300">
    <property type="entry name" value="P-loop containing nucleotide triphosphate hydrolases"/>
    <property type="match status" value="1"/>
</dbReference>
<evidence type="ECO:0000259" key="5">
    <source>
        <dbReference type="PROSITE" id="PS50893"/>
    </source>
</evidence>
<evidence type="ECO:0000313" key="6">
    <source>
        <dbReference type="EMBL" id="QIM54224.1"/>
    </source>
</evidence>
<dbReference type="InterPro" id="IPR003593">
    <property type="entry name" value="AAA+_ATPase"/>
</dbReference>
<keyword evidence="4 6" id="KW-0067">ATP-binding</keyword>
<evidence type="ECO:0000313" key="7">
    <source>
        <dbReference type="Proteomes" id="UP000503162"/>
    </source>
</evidence>
<dbReference type="SMART" id="SM00382">
    <property type="entry name" value="AAA"/>
    <property type="match status" value="1"/>
</dbReference>
<name>A0A6G8IM19_9BURK</name>
<evidence type="ECO:0000256" key="3">
    <source>
        <dbReference type="ARBA" id="ARBA00022741"/>
    </source>
</evidence>
<dbReference type="PANTHER" id="PTHR43023">
    <property type="entry name" value="PROTEIN TRIGALACTOSYLDIACYLGLYCEROL 3, CHLOROPLASTIC"/>
    <property type="match status" value="1"/>
</dbReference>
<dbReference type="PROSITE" id="PS00211">
    <property type="entry name" value="ABC_TRANSPORTER_1"/>
    <property type="match status" value="1"/>
</dbReference>
<keyword evidence="2" id="KW-1003">Cell membrane</keyword>
<dbReference type="GO" id="GO:0016887">
    <property type="term" value="F:ATP hydrolysis activity"/>
    <property type="evidence" value="ECO:0007669"/>
    <property type="project" value="InterPro"/>
</dbReference>